<dbReference type="InterPro" id="IPR046597">
    <property type="entry name" value="DUF6656"/>
</dbReference>
<dbReference type="Pfam" id="PF20361">
    <property type="entry name" value="DUF6656"/>
    <property type="match status" value="1"/>
</dbReference>
<protein>
    <recommendedName>
        <fullName evidence="3">F-box domain-containing protein</fullName>
    </recommendedName>
</protein>
<dbReference type="EMBL" id="JBEPLJ010000001">
    <property type="protein sequence ID" value="MET3584252.1"/>
    <property type="molecule type" value="Genomic_DNA"/>
</dbReference>
<reference evidence="1 2" key="1">
    <citation type="submission" date="2024-06" db="EMBL/GenBank/DDBJ databases">
        <title>Genomic Encyclopedia of Type Strains, Phase IV (KMG-IV): sequencing the most valuable type-strain genomes for metagenomic binning, comparative biology and taxonomic classification.</title>
        <authorList>
            <person name="Goeker M."/>
        </authorList>
    </citation>
    <scope>NUCLEOTIDE SEQUENCE [LARGE SCALE GENOMIC DNA]</scope>
    <source>
        <strain evidence="1 2">DSM 105042</strain>
    </source>
</reference>
<proteinExistence type="predicted"/>
<gene>
    <name evidence="1" type="ORF">ABID21_000344</name>
</gene>
<organism evidence="1 2">
    <name type="scientific">Pseudorhizobium tarimense</name>
    <dbReference type="NCBI Taxonomy" id="1079109"/>
    <lineage>
        <taxon>Bacteria</taxon>
        <taxon>Pseudomonadati</taxon>
        <taxon>Pseudomonadota</taxon>
        <taxon>Alphaproteobacteria</taxon>
        <taxon>Hyphomicrobiales</taxon>
        <taxon>Rhizobiaceae</taxon>
        <taxon>Rhizobium/Agrobacterium group</taxon>
        <taxon>Pseudorhizobium</taxon>
    </lineage>
</organism>
<comment type="caution">
    <text evidence="1">The sequence shown here is derived from an EMBL/GenBank/DDBJ whole genome shotgun (WGS) entry which is preliminary data.</text>
</comment>
<dbReference type="Proteomes" id="UP001549031">
    <property type="component" value="Unassembled WGS sequence"/>
</dbReference>
<sequence>MAERTGRILTAAGETTYQRINSFHRAIRLPKAIFYRVFDDIPHFGYCHVTTASTAFKAEEPVNWSFYIANFSSEISETYPFFERIRSGKGRMYFAVAFEKAPGDMFKIDRSLRKNGLLFRTSDPQVALRNVLMLGAPNEAARSLVRQMDG</sequence>
<keyword evidence="2" id="KW-1185">Reference proteome</keyword>
<evidence type="ECO:0000313" key="1">
    <source>
        <dbReference type="EMBL" id="MET3584252.1"/>
    </source>
</evidence>
<accession>A0ABV2H1J7</accession>
<name>A0ABV2H1J7_9HYPH</name>
<evidence type="ECO:0008006" key="3">
    <source>
        <dbReference type="Google" id="ProtNLM"/>
    </source>
</evidence>
<evidence type="ECO:0000313" key="2">
    <source>
        <dbReference type="Proteomes" id="UP001549031"/>
    </source>
</evidence>